<dbReference type="Proteomes" id="UP000198221">
    <property type="component" value="Chromosome I"/>
</dbReference>
<dbReference type="Pfam" id="PF01872">
    <property type="entry name" value="RibD_C"/>
    <property type="match status" value="1"/>
</dbReference>
<proteinExistence type="predicted"/>
<accession>A0A1C5K4V1</accession>
<evidence type="ECO:0000259" key="2">
    <source>
        <dbReference type="Pfam" id="PF01872"/>
    </source>
</evidence>
<dbReference type="Gene3D" id="3.40.430.10">
    <property type="entry name" value="Dihydrofolate Reductase, subunit A"/>
    <property type="match status" value="1"/>
</dbReference>
<dbReference type="GO" id="GO:0008703">
    <property type="term" value="F:5-amino-6-(5-phosphoribosylamino)uracil reductase activity"/>
    <property type="evidence" value="ECO:0007669"/>
    <property type="project" value="InterPro"/>
</dbReference>
<dbReference type="EMBL" id="LT607754">
    <property type="protein sequence ID" value="SCG77549.1"/>
    <property type="molecule type" value="Genomic_DNA"/>
</dbReference>
<feature type="region of interest" description="Disordered" evidence="1">
    <location>
        <begin position="112"/>
        <end position="132"/>
    </location>
</feature>
<dbReference type="InterPro" id="IPR024072">
    <property type="entry name" value="DHFR-like_dom_sf"/>
</dbReference>
<feature type="domain" description="Bacterial bifunctional deaminase-reductase C-terminal" evidence="2">
    <location>
        <begin position="4"/>
        <end position="97"/>
    </location>
</feature>
<protein>
    <submittedName>
        <fullName evidence="3">RibD C-terminal domain-containing protein</fullName>
    </submittedName>
</protein>
<reference evidence="4" key="1">
    <citation type="submission" date="2016-06" db="EMBL/GenBank/DDBJ databases">
        <authorList>
            <person name="Varghese N."/>
            <person name="Submissions Spin"/>
        </authorList>
    </citation>
    <scope>NUCLEOTIDE SEQUENCE [LARGE SCALE GENOMIC DNA]</scope>
    <source>
        <strain evidence="4">DSM 43819</strain>
    </source>
</reference>
<evidence type="ECO:0000256" key="1">
    <source>
        <dbReference type="SAM" id="MobiDB-lite"/>
    </source>
</evidence>
<evidence type="ECO:0000313" key="3">
    <source>
        <dbReference type="EMBL" id="SCG77549.1"/>
    </source>
</evidence>
<sequence>MANLIYSAIASLDGFTADGNGDFDWAAPDEEVHAFVNDKERPVGTYLYGRRMYETMVYWETAFTGHDQPAVVRDYARIWQAADKVVYSSTLDAVSSARTRLEREFDPDAVRRLKKPRGGTSPSGVRGSRRTRSRPAWWTSATSSSIPSWWAVGRARYPLVSTLSWNCWTSAGSATARSTCDTGSAR</sequence>
<gene>
    <name evidence="3" type="ORF">GA0070613_6299</name>
</gene>
<name>A0A1C5K4V1_9ACTN</name>
<organism evidence="3 4">
    <name type="scientific">Micromonospora inositola</name>
    <dbReference type="NCBI Taxonomy" id="47865"/>
    <lineage>
        <taxon>Bacteria</taxon>
        <taxon>Bacillati</taxon>
        <taxon>Actinomycetota</taxon>
        <taxon>Actinomycetes</taxon>
        <taxon>Micromonosporales</taxon>
        <taxon>Micromonosporaceae</taxon>
        <taxon>Micromonospora</taxon>
    </lineage>
</organism>
<dbReference type="InterPro" id="IPR002734">
    <property type="entry name" value="RibDG_C"/>
</dbReference>
<evidence type="ECO:0000313" key="4">
    <source>
        <dbReference type="Proteomes" id="UP000198221"/>
    </source>
</evidence>
<keyword evidence="4" id="KW-1185">Reference proteome</keyword>
<dbReference type="GO" id="GO:0009231">
    <property type="term" value="P:riboflavin biosynthetic process"/>
    <property type="evidence" value="ECO:0007669"/>
    <property type="project" value="InterPro"/>
</dbReference>
<dbReference type="SUPFAM" id="SSF53597">
    <property type="entry name" value="Dihydrofolate reductase-like"/>
    <property type="match status" value="1"/>
</dbReference>
<dbReference type="AlphaFoldDB" id="A0A1C5K4V1"/>